<accession>A0A845BAM1</accession>
<keyword evidence="2" id="KW-1185">Reference proteome</keyword>
<dbReference type="EMBL" id="SNVJ01000013">
    <property type="protein sequence ID" value="MXP64653.1"/>
    <property type="molecule type" value="Genomic_DNA"/>
</dbReference>
<reference evidence="1 2" key="1">
    <citation type="submission" date="2019-03" db="EMBL/GenBank/DDBJ databases">
        <title>Roseomonas sp. a novel Roseomonas species isolated from Sea whip Gorgonian.</title>
        <authorList>
            <person name="Li F."/>
            <person name="Pan X."/>
            <person name="Huang S."/>
            <person name="Li Z."/>
            <person name="Meng B."/>
        </authorList>
    </citation>
    <scope>NUCLEOTIDE SEQUENCE [LARGE SCALE GENOMIC DNA]</scope>
    <source>
        <strain evidence="1 2">M0104</strain>
    </source>
</reference>
<sequence length="374" mass="41772">MREFVVTGREDLYRLKAMHGLSRVVVETRRLIYRNLLPHALKYAAWALVPGGTLLVRDASPNVFDLWPRFVSGKMVRQWTFKLLAGEAELVRLDSAAGEIELRRIRPPTPPGWGAGVVFSGQEAELPRLRQCLDALLGQPELSAERHGEIVVCGPAAAGDSISGYRQVRYLPYEMPPGPRVMICGKKNALIRALRGPRVLVLHTRVLLAPDTLRHVPEEFEIIAPRVFADGPGGREDYLSLGVHDPSLPGQAPRLTPSSLRRVPAERYLDLYAEGTPYVDGGVFMVRKDVHARCPLNEDVAWDEVEDLEWCTRALAAGFLIDLAPEANAISVVAKLRSPSLPPQVVKWLRSGKFAAHAGRHRLRDRIERLLERR</sequence>
<gene>
    <name evidence="1" type="ORF">E0493_14970</name>
</gene>
<comment type="caution">
    <text evidence="1">The sequence shown here is derived from an EMBL/GenBank/DDBJ whole genome shotgun (WGS) entry which is preliminary data.</text>
</comment>
<protein>
    <submittedName>
        <fullName evidence="1">Uncharacterized protein</fullName>
    </submittedName>
</protein>
<dbReference type="AlphaFoldDB" id="A0A845BAM1"/>
<evidence type="ECO:0000313" key="2">
    <source>
        <dbReference type="Proteomes" id="UP000460715"/>
    </source>
</evidence>
<proteinExistence type="predicted"/>
<organism evidence="1 2">
    <name type="scientific">Teichococcus coralli</name>
    <dbReference type="NCBI Taxonomy" id="2545983"/>
    <lineage>
        <taxon>Bacteria</taxon>
        <taxon>Pseudomonadati</taxon>
        <taxon>Pseudomonadota</taxon>
        <taxon>Alphaproteobacteria</taxon>
        <taxon>Acetobacterales</taxon>
        <taxon>Roseomonadaceae</taxon>
        <taxon>Roseomonas</taxon>
    </lineage>
</organism>
<evidence type="ECO:0000313" key="1">
    <source>
        <dbReference type="EMBL" id="MXP64653.1"/>
    </source>
</evidence>
<dbReference type="Proteomes" id="UP000460715">
    <property type="component" value="Unassembled WGS sequence"/>
</dbReference>
<dbReference type="RefSeq" id="WP_160938012.1">
    <property type="nucleotide sequence ID" value="NZ_SNVJ01000013.1"/>
</dbReference>
<name>A0A845BAM1_9PROT</name>
<dbReference type="InterPro" id="IPR029044">
    <property type="entry name" value="Nucleotide-diphossugar_trans"/>
</dbReference>
<dbReference type="SUPFAM" id="SSF53448">
    <property type="entry name" value="Nucleotide-diphospho-sugar transferases"/>
    <property type="match status" value="1"/>
</dbReference>
<dbReference type="OrthoDB" id="7322124at2"/>